<dbReference type="GeneID" id="28993953"/>
<dbReference type="Proteomes" id="UP000077315">
    <property type="component" value="Unassembled WGS sequence"/>
</dbReference>
<reference evidence="3" key="1">
    <citation type="submission" date="2015-06" db="EMBL/GenBank/DDBJ databases">
        <title>Expansion of signal transduction pathways in fungi by whole-genome duplication.</title>
        <authorList>
            <consortium name="DOE Joint Genome Institute"/>
            <person name="Corrochano L.M."/>
            <person name="Kuo A."/>
            <person name="Marcet-Houben M."/>
            <person name="Polaino S."/>
            <person name="Salamov A."/>
            <person name="Villalobos J.M."/>
            <person name="Alvarez M.I."/>
            <person name="Avalos J."/>
            <person name="Benito E.P."/>
            <person name="Benoit I."/>
            <person name="Burger G."/>
            <person name="Camino L.P."/>
            <person name="Canovas D."/>
            <person name="Cerda-Olmedo E."/>
            <person name="Cheng J.-F."/>
            <person name="Dominguez A."/>
            <person name="Elias M."/>
            <person name="Eslava A.P."/>
            <person name="Glaser F."/>
            <person name="Grimwood J."/>
            <person name="Gutierrez G."/>
            <person name="Heitman J."/>
            <person name="Henrissat B."/>
            <person name="Iturriaga E.A."/>
            <person name="Lang B.F."/>
            <person name="Lavin J.L."/>
            <person name="Lee S."/>
            <person name="Li W."/>
            <person name="Lindquist E."/>
            <person name="Lopez-Garcia S."/>
            <person name="Luque E.M."/>
            <person name="Marcos A.T."/>
            <person name="Martin J."/>
            <person name="McCluskey K."/>
            <person name="Medina H.R."/>
            <person name="Miralles-Duran A."/>
            <person name="Miyazaki A."/>
            <person name="Munoz-Torres E."/>
            <person name="Oguiza J.A."/>
            <person name="Ohm R."/>
            <person name="Olmedo M."/>
            <person name="Orejas M."/>
            <person name="Ortiz-Castellanos L."/>
            <person name="Pisabarro A.G."/>
            <person name="Rodriguez-Romero J."/>
            <person name="Ruiz-Herrera J."/>
            <person name="Ruiz-Vazquez R."/>
            <person name="Sanz C."/>
            <person name="Schackwitz W."/>
            <person name="Schmutz J."/>
            <person name="Shahriari M."/>
            <person name="Shelest E."/>
            <person name="Silva-Franco F."/>
            <person name="Soanes D."/>
            <person name="Syed K."/>
            <person name="Tagua V.G."/>
            <person name="Talbot N.J."/>
            <person name="Thon M."/>
            <person name="De vries R.P."/>
            <person name="Wiebenga A."/>
            <person name="Yadav J.S."/>
            <person name="Braun E.L."/>
            <person name="Baker S."/>
            <person name="Garre V."/>
            <person name="Horwitz B."/>
            <person name="Torres-Martinez S."/>
            <person name="Idnurm A."/>
            <person name="Herrera-Estrella A."/>
            <person name="Gabaldon T."/>
            <person name="Grigoriev I.V."/>
        </authorList>
    </citation>
    <scope>NUCLEOTIDE SEQUENCE [LARGE SCALE GENOMIC DNA]</scope>
    <source>
        <strain evidence="3">NRRL 1555(-)</strain>
    </source>
</reference>
<feature type="transmembrane region" description="Helical" evidence="1">
    <location>
        <begin position="96"/>
        <end position="116"/>
    </location>
</feature>
<protein>
    <submittedName>
        <fullName evidence="2">Uncharacterized protein</fullName>
    </submittedName>
</protein>
<dbReference type="RefSeq" id="XP_018284026.1">
    <property type="nucleotide sequence ID" value="XM_018433047.1"/>
</dbReference>
<keyword evidence="1" id="KW-0472">Membrane</keyword>
<dbReference type="VEuPathDB" id="FungiDB:PHYBLDRAFT_153016"/>
<evidence type="ECO:0000256" key="1">
    <source>
        <dbReference type="SAM" id="Phobius"/>
    </source>
</evidence>
<keyword evidence="1" id="KW-0812">Transmembrane</keyword>
<organism evidence="2 3">
    <name type="scientific">Phycomyces blakesleeanus (strain ATCC 8743b / DSM 1359 / FGSC 10004 / NBRC 33097 / NRRL 1555)</name>
    <dbReference type="NCBI Taxonomy" id="763407"/>
    <lineage>
        <taxon>Eukaryota</taxon>
        <taxon>Fungi</taxon>
        <taxon>Fungi incertae sedis</taxon>
        <taxon>Mucoromycota</taxon>
        <taxon>Mucoromycotina</taxon>
        <taxon>Mucoromycetes</taxon>
        <taxon>Mucorales</taxon>
        <taxon>Phycomycetaceae</taxon>
        <taxon>Phycomyces</taxon>
    </lineage>
</organism>
<accession>A0A167JHD3</accession>
<name>A0A167JHD3_PHYB8</name>
<evidence type="ECO:0000313" key="2">
    <source>
        <dbReference type="EMBL" id="OAD65986.1"/>
    </source>
</evidence>
<evidence type="ECO:0000313" key="3">
    <source>
        <dbReference type="Proteomes" id="UP000077315"/>
    </source>
</evidence>
<dbReference type="AlphaFoldDB" id="A0A167JHD3"/>
<dbReference type="EMBL" id="KV441007">
    <property type="protein sequence ID" value="OAD65986.1"/>
    <property type="molecule type" value="Genomic_DNA"/>
</dbReference>
<keyword evidence="1" id="KW-1133">Transmembrane helix</keyword>
<proteinExistence type="predicted"/>
<gene>
    <name evidence="2" type="ORF">PHYBLDRAFT_153016</name>
</gene>
<dbReference type="InParanoid" id="A0A167JHD3"/>
<keyword evidence="3" id="KW-1185">Reference proteome</keyword>
<sequence>MFFDDRAEWTLTTNSKQPSFQQKQCANLQRWGQPQKGLTTEWQRSYQILAYHTKNPKYIQAYNAMYNISKGETVQLAYRAALPFEIQRQKQPLKNCLIACFVVHIDFALSSVVYYWRPLIVPTGVLGP</sequence>